<dbReference type="Proteomes" id="UP001162164">
    <property type="component" value="Unassembled WGS sequence"/>
</dbReference>
<dbReference type="EMBL" id="JAPWTJ010000858">
    <property type="protein sequence ID" value="KAJ8975204.1"/>
    <property type="molecule type" value="Genomic_DNA"/>
</dbReference>
<gene>
    <name evidence="1" type="ORF">NQ317_000202</name>
</gene>
<keyword evidence="2" id="KW-1185">Reference proteome</keyword>
<sequence>MKLLPNWELNYFQHRSKPHFQLIAKVVKTGRPISFINRFAVPTSPVSSIYCLAVWGPKL</sequence>
<protein>
    <submittedName>
        <fullName evidence="1">Uncharacterized protein</fullName>
    </submittedName>
</protein>
<reference evidence="1" key="1">
    <citation type="journal article" date="2023" name="Insect Mol. Biol.">
        <title>Genome sequencing provides insights into the evolution of gene families encoding plant cell wall-degrading enzymes in longhorned beetles.</title>
        <authorList>
            <person name="Shin N.R."/>
            <person name="Okamura Y."/>
            <person name="Kirsch R."/>
            <person name="Pauchet Y."/>
        </authorList>
    </citation>
    <scope>NUCLEOTIDE SEQUENCE</scope>
    <source>
        <strain evidence="1">MMC_N1</strain>
    </source>
</reference>
<evidence type="ECO:0000313" key="2">
    <source>
        <dbReference type="Proteomes" id="UP001162164"/>
    </source>
</evidence>
<comment type="caution">
    <text evidence="1">The sequence shown here is derived from an EMBL/GenBank/DDBJ whole genome shotgun (WGS) entry which is preliminary data.</text>
</comment>
<evidence type="ECO:0000313" key="1">
    <source>
        <dbReference type="EMBL" id="KAJ8975204.1"/>
    </source>
</evidence>
<organism evidence="1 2">
    <name type="scientific">Molorchus minor</name>
    <dbReference type="NCBI Taxonomy" id="1323400"/>
    <lineage>
        <taxon>Eukaryota</taxon>
        <taxon>Metazoa</taxon>
        <taxon>Ecdysozoa</taxon>
        <taxon>Arthropoda</taxon>
        <taxon>Hexapoda</taxon>
        <taxon>Insecta</taxon>
        <taxon>Pterygota</taxon>
        <taxon>Neoptera</taxon>
        <taxon>Endopterygota</taxon>
        <taxon>Coleoptera</taxon>
        <taxon>Polyphaga</taxon>
        <taxon>Cucujiformia</taxon>
        <taxon>Chrysomeloidea</taxon>
        <taxon>Cerambycidae</taxon>
        <taxon>Lamiinae</taxon>
        <taxon>Monochamini</taxon>
        <taxon>Molorchus</taxon>
    </lineage>
</organism>
<proteinExistence type="predicted"/>
<accession>A0ABQ9JC82</accession>
<name>A0ABQ9JC82_9CUCU</name>